<dbReference type="EMBL" id="CP115965">
    <property type="protein sequence ID" value="WZW99952.1"/>
    <property type="molecule type" value="Genomic_DNA"/>
</dbReference>
<evidence type="ECO:0000259" key="13">
    <source>
        <dbReference type="PROSITE" id="PS50146"/>
    </source>
</evidence>
<evidence type="ECO:0000256" key="3">
    <source>
        <dbReference type="ARBA" id="ARBA00022516"/>
    </source>
</evidence>
<dbReference type="NCBIfam" id="TIGR00147">
    <property type="entry name" value="YegS/Rv2252/BmrU family lipid kinase"/>
    <property type="match status" value="1"/>
</dbReference>
<keyword evidence="7 14" id="KW-0418">Kinase</keyword>
<evidence type="ECO:0000256" key="2">
    <source>
        <dbReference type="ARBA" id="ARBA00005983"/>
    </source>
</evidence>
<dbReference type="PANTHER" id="PTHR12358">
    <property type="entry name" value="SPHINGOSINE KINASE"/>
    <property type="match status" value="1"/>
</dbReference>
<dbReference type="InterPro" id="IPR050187">
    <property type="entry name" value="Lipid_Phosphate_FormReg"/>
</dbReference>
<keyword evidence="10" id="KW-0443">Lipid metabolism</keyword>
<proteinExistence type="inferred from homology"/>
<keyword evidence="5" id="KW-0479">Metal-binding</keyword>
<protein>
    <submittedName>
        <fullName evidence="14">Diacylglycerol kinase family lipid kinase</fullName>
    </submittedName>
</protein>
<dbReference type="PANTHER" id="PTHR12358:SF106">
    <property type="entry name" value="LIPID KINASE YEGS"/>
    <property type="match status" value="1"/>
</dbReference>
<sequence>MTGVTLVVNPAAGHGRAGRLVGPVAARLRDAGVRLTVEASTDYDHAFRLCRDAVRGGVDAPAVLGGDGMVHAGLSACAWTDVPLGIVPAGTGNDFARSAGIPGRWRPAVDAIAAGHTRRVDLMTVEGDLNEGNSALVGSALSTGFDEVVAARAASLPLHLAGPSYAYAVFAELRRFRPFHYRLTVDGQVRELEAMLVAVANAGTIGGGIRIAPDFDLTDGLLDVTIVHPVRTGTLLRLFPRLYTGSFVHHPAIERFRTPAVTVDGTDLFGSADGEPLGRVPLACAAAPGALQLIVPERSAA</sequence>
<accession>A0ABZ3CAZ2</accession>
<evidence type="ECO:0000256" key="5">
    <source>
        <dbReference type="ARBA" id="ARBA00022723"/>
    </source>
</evidence>
<evidence type="ECO:0000256" key="9">
    <source>
        <dbReference type="ARBA" id="ARBA00022842"/>
    </source>
</evidence>
<keyword evidence="4" id="KW-0808">Transferase</keyword>
<comment type="cofactor">
    <cofactor evidence="1">
        <name>Mg(2+)</name>
        <dbReference type="ChEBI" id="CHEBI:18420"/>
    </cofactor>
</comment>
<dbReference type="InterPro" id="IPR045540">
    <property type="entry name" value="YegS/DAGK_C"/>
</dbReference>
<reference evidence="14 15" key="1">
    <citation type="journal article" date="2023" name="Environ Microbiome">
        <title>A coral-associated actinobacterium mitigates coral bleaching under heat stress.</title>
        <authorList>
            <person name="Li J."/>
            <person name="Zou Y."/>
            <person name="Li Q."/>
            <person name="Zhang J."/>
            <person name="Bourne D.G."/>
            <person name="Lyu Y."/>
            <person name="Liu C."/>
            <person name="Zhang S."/>
        </authorList>
    </citation>
    <scope>NUCLEOTIDE SEQUENCE [LARGE SCALE GENOMIC DNA]</scope>
    <source>
        <strain evidence="14 15">SCSIO 13291</strain>
    </source>
</reference>
<feature type="domain" description="DAGKc" evidence="13">
    <location>
        <begin position="1"/>
        <end position="129"/>
    </location>
</feature>
<keyword evidence="12" id="KW-1208">Phospholipid metabolism</keyword>
<dbReference type="SUPFAM" id="SSF111331">
    <property type="entry name" value="NAD kinase/diacylglycerol kinase-like"/>
    <property type="match status" value="1"/>
</dbReference>
<name>A0ABZ3CAZ2_9ACTN</name>
<evidence type="ECO:0000256" key="8">
    <source>
        <dbReference type="ARBA" id="ARBA00022840"/>
    </source>
</evidence>
<comment type="similarity">
    <text evidence="2">Belongs to the diacylglycerol/lipid kinase family.</text>
</comment>
<evidence type="ECO:0000313" key="14">
    <source>
        <dbReference type="EMBL" id="WZW99952.1"/>
    </source>
</evidence>
<dbReference type="Pfam" id="PF19279">
    <property type="entry name" value="YegS_C"/>
    <property type="match status" value="1"/>
</dbReference>
<keyword evidence="9" id="KW-0460">Magnesium</keyword>
<gene>
    <name evidence="14" type="ORF">PCC79_07140</name>
</gene>
<dbReference type="InterPro" id="IPR017438">
    <property type="entry name" value="ATP-NAD_kinase_N"/>
</dbReference>
<evidence type="ECO:0000256" key="7">
    <source>
        <dbReference type="ARBA" id="ARBA00022777"/>
    </source>
</evidence>
<evidence type="ECO:0000256" key="12">
    <source>
        <dbReference type="ARBA" id="ARBA00023264"/>
    </source>
</evidence>
<evidence type="ECO:0000256" key="11">
    <source>
        <dbReference type="ARBA" id="ARBA00023209"/>
    </source>
</evidence>
<keyword evidence="15" id="KW-1185">Reference proteome</keyword>
<dbReference type="InterPro" id="IPR005218">
    <property type="entry name" value="Diacylglycerol/lipid_kinase"/>
</dbReference>
<dbReference type="InterPro" id="IPR016064">
    <property type="entry name" value="NAD/diacylglycerol_kinase_sf"/>
</dbReference>
<keyword evidence="11" id="KW-0594">Phospholipid biosynthesis</keyword>
<dbReference type="InterPro" id="IPR001206">
    <property type="entry name" value="Diacylglycerol_kinase_cat_dom"/>
</dbReference>
<dbReference type="RefSeq" id="WP_342373403.1">
    <property type="nucleotide sequence ID" value="NZ_CP115965.1"/>
</dbReference>
<dbReference type="Pfam" id="PF00781">
    <property type="entry name" value="DAGK_cat"/>
    <property type="match status" value="1"/>
</dbReference>
<dbReference type="Gene3D" id="2.60.200.40">
    <property type="match status" value="1"/>
</dbReference>
<dbReference type="Proteomes" id="UP001434337">
    <property type="component" value="Chromosome"/>
</dbReference>
<dbReference type="SMART" id="SM00046">
    <property type="entry name" value="DAGKc"/>
    <property type="match status" value="1"/>
</dbReference>
<dbReference type="GO" id="GO:0016301">
    <property type="term" value="F:kinase activity"/>
    <property type="evidence" value="ECO:0007669"/>
    <property type="project" value="UniProtKB-KW"/>
</dbReference>
<keyword evidence="3" id="KW-0444">Lipid biosynthesis</keyword>
<evidence type="ECO:0000256" key="10">
    <source>
        <dbReference type="ARBA" id="ARBA00023098"/>
    </source>
</evidence>
<evidence type="ECO:0000256" key="1">
    <source>
        <dbReference type="ARBA" id="ARBA00001946"/>
    </source>
</evidence>
<evidence type="ECO:0000256" key="6">
    <source>
        <dbReference type="ARBA" id="ARBA00022741"/>
    </source>
</evidence>
<dbReference type="Gene3D" id="3.40.50.10330">
    <property type="entry name" value="Probable inorganic polyphosphate/atp-NAD kinase, domain 1"/>
    <property type="match status" value="1"/>
</dbReference>
<evidence type="ECO:0000313" key="15">
    <source>
        <dbReference type="Proteomes" id="UP001434337"/>
    </source>
</evidence>
<evidence type="ECO:0000256" key="4">
    <source>
        <dbReference type="ARBA" id="ARBA00022679"/>
    </source>
</evidence>
<keyword evidence="6" id="KW-0547">Nucleotide-binding</keyword>
<organism evidence="14 15">
    <name type="scientific">Propioniciclava soli</name>
    <dbReference type="NCBI Taxonomy" id="2775081"/>
    <lineage>
        <taxon>Bacteria</taxon>
        <taxon>Bacillati</taxon>
        <taxon>Actinomycetota</taxon>
        <taxon>Actinomycetes</taxon>
        <taxon>Propionibacteriales</taxon>
        <taxon>Propionibacteriaceae</taxon>
        <taxon>Propioniciclava</taxon>
    </lineage>
</organism>
<keyword evidence="8" id="KW-0067">ATP-binding</keyword>
<dbReference type="PROSITE" id="PS50146">
    <property type="entry name" value="DAGK"/>
    <property type="match status" value="1"/>
</dbReference>